<feature type="non-terminal residue" evidence="2">
    <location>
        <position position="50"/>
    </location>
</feature>
<evidence type="ECO:0000256" key="1">
    <source>
        <dbReference type="SAM" id="MobiDB-lite"/>
    </source>
</evidence>
<sequence length="50" mass="5323">PPGSSDEESGYESVVEKDKSEEKTATKEDELSGNAMNSQKSAKTVSGDEE</sequence>
<name>A0A392T047_9FABA</name>
<feature type="region of interest" description="Disordered" evidence="1">
    <location>
        <begin position="1"/>
        <end position="50"/>
    </location>
</feature>
<evidence type="ECO:0000313" key="2">
    <source>
        <dbReference type="EMBL" id="MCI54513.1"/>
    </source>
</evidence>
<reference evidence="2 3" key="1">
    <citation type="journal article" date="2018" name="Front. Plant Sci.">
        <title>Red Clover (Trifolium pratense) and Zigzag Clover (T. medium) - A Picture of Genomic Similarities and Differences.</title>
        <authorList>
            <person name="Dluhosova J."/>
            <person name="Istvanek J."/>
            <person name="Nedelnik J."/>
            <person name="Repkova J."/>
        </authorList>
    </citation>
    <scope>NUCLEOTIDE SEQUENCE [LARGE SCALE GENOMIC DNA]</scope>
    <source>
        <strain evidence="3">cv. 10/8</strain>
        <tissue evidence="2">Leaf</tissue>
    </source>
</reference>
<feature type="non-terminal residue" evidence="2">
    <location>
        <position position="1"/>
    </location>
</feature>
<keyword evidence="3" id="KW-1185">Reference proteome</keyword>
<feature type="compositionally biased region" description="Basic and acidic residues" evidence="1">
    <location>
        <begin position="14"/>
        <end position="30"/>
    </location>
</feature>
<dbReference type="AlphaFoldDB" id="A0A392T047"/>
<dbReference type="Proteomes" id="UP000265520">
    <property type="component" value="Unassembled WGS sequence"/>
</dbReference>
<feature type="compositionally biased region" description="Acidic residues" evidence="1">
    <location>
        <begin position="1"/>
        <end position="10"/>
    </location>
</feature>
<dbReference type="EMBL" id="LXQA010480590">
    <property type="protein sequence ID" value="MCI54513.1"/>
    <property type="molecule type" value="Genomic_DNA"/>
</dbReference>
<accession>A0A392T047</accession>
<comment type="caution">
    <text evidence="2">The sequence shown here is derived from an EMBL/GenBank/DDBJ whole genome shotgun (WGS) entry which is preliminary data.</text>
</comment>
<feature type="compositionally biased region" description="Polar residues" evidence="1">
    <location>
        <begin position="34"/>
        <end position="44"/>
    </location>
</feature>
<protein>
    <submittedName>
        <fullName evidence="2">Uncharacterized protein</fullName>
    </submittedName>
</protein>
<organism evidence="2 3">
    <name type="scientific">Trifolium medium</name>
    <dbReference type="NCBI Taxonomy" id="97028"/>
    <lineage>
        <taxon>Eukaryota</taxon>
        <taxon>Viridiplantae</taxon>
        <taxon>Streptophyta</taxon>
        <taxon>Embryophyta</taxon>
        <taxon>Tracheophyta</taxon>
        <taxon>Spermatophyta</taxon>
        <taxon>Magnoliopsida</taxon>
        <taxon>eudicotyledons</taxon>
        <taxon>Gunneridae</taxon>
        <taxon>Pentapetalae</taxon>
        <taxon>rosids</taxon>
        <taxon>fabids</taxon>
        <taxon>Fabales</taxon>
        <taxon>Fabaceae</taxon>
        <taxon>Papilionoideae</taxon>
        <taxon>50 kb inversion clade</taxon>
        <taxon>NPAAA clade</taxon>
        <taxon>Hologalegina</taxon>
        <taxon>IRL clade</taxon>
        <taxon>Trifolieae</taxon>
        <taxon>Trifolium</taxon>
    </lineage>
</organism>
<proteinExistence type="predicted"/>
<evidence type="ECO:0000313" key="3">
    <source>
        <dbReference type="Proteomes" id="UP000265520"/>
    </source>
</evidence>